<evidence type="ECO:0000313" key="5">
    <source>
        <dbReference type="EMBL" id="TDK37611.1"/>
    </source>
</evidence>
<dbReference type="SMART" id="SM00419">
    <property type="entry name" value="HTH_CRP"/>
    <property type="match status" value="1"/>
</dbReference>
<evidence type="ECO:0000259" key="4">
    <source>
        <dbReference type="PROSITE" id="PS51063"/>
    </source>
</evidence>
<evidence type="ECO:0000256" key="1">
    <source>
        <dbReference type="ARBA" id="ARBA00023015"/>
    </source>
</evidence>
<keyword evidence="1" id="KW-0805">Transcription regulation</keyword>
<evidence type="ECO:0000256" key="2">
    <source>
        <dbReference type="ARBA" id="ARBA00023125"/>
    </source>
</evidence>
<dbReference type="InterPro" id="IPR036390">
    <property type="entry name" value="WH_DNA-bd_sf"/>
</dbReference>
<keyword evidence="3" id="KW-0804">Transcription</keyword>
<dbReference type="SUPFAM" id="SSF46785">
    <property type="entry name" value="Winged helix' DNA-binding domain"/>
    <property type="match status" value="1"/>
</dbReference>
<accession>A0A4R5UL05</accession>
<evidence type="ECO:0000256" key="3">
    <source>
        <dbReference type="ARBA" id="ARBA00023163"/>
    </source>
</evidence>
<organism evidence="5 6">
    <name type="scientific">Rhizobium deserti</name>
    <dbReference type="NCBI Taxonomy" id="2547961"/>
    <lineage>
        <taxon>Bacteria</taxon>
        <taxon>Pseudomonadati</taxon>
        <taxon>Pseudomonadota</taxon>
        <taxon>Alphaproteobacteria</taxon>
        <taxon>Hyphomicrobiales</taxon>
        <taxon>Rhizobiaceae</taxon>
        <taxon>Rhizobium/Agrobacterium group</taxon>
        <taxon>Rhizobium</taxon>
    </lineage>
</organism>
<dbReference type="AlphaFoldDB" id="A0A4R5UL05"/>
<dbReference type="Proteomes" id="UP000295238">
    <property type="component" value="Unassembled WGS sequence"/>
</dbReference>
<dbReference type="SUPFAM" id="SSF51206">
    <property type="entry name" value="cAMP-binding domain-like"/>
    <property type="match status" value="1"/>
</dbReference>
<keyword evidence="6" id="KW-1185">Reference proteome</keyword>
<dbReference type="InterPro" id="IPR012318">
    <property type="entry name" value="HTH_CRP"/>
</dbReference>
<protein>
    <submittedName>
        <fullName evidence="5">Crp/Fnr family transcriptional regulator</fullName>
    </submittedName>
</protein>
<feature type="domain" description="HTH crp-type" evidence="4">
    <location>
        <begin position="162"/>
        <end position="227"/>
    </location>
</feature>
<dbReference type="GO" id="GO:0003677">
    <property type="term" value="F:DNA binding"/>
    <property type="evidence" value="ECO:0007669"/>
    <property type="project" value="UniProtKB-KW"/>
</dbReference>
<evidence type="ECO:0000313" key="6">
    <source>
        <dbReference type="Proteomes" id="UP000295238"/>
    </source>
</evidence>
<keyword evidence="2" id="KW-0238">DNA-binding</keyword>
<dbReference type="PROSITE" id="PS51063">
    <property type="entry name" value="HTH_CRP_2"/>
    <property type="match status" value="1"/>
</dbReference>
<sequence>MRSIDDPRLPLVRLFPEEGYVIATKNKILGLLSAQDCEIISPYLERTELKRDQVLFEPLEPIEYVYFFEGGLSSEIVVNPDGNGVEVGCIGFEGFAGVPVVLGLTSTPHKSFMQAAGQALRIRPDDLRRAMATSPSLTSLLLRYAHVFMVQVAATALMNGRYHIEQRLARWLLMCDDRLGVELPLTHEFLALMLGVRRPSVTDSLHVLEGQQLITATRGRITIRNRRRLEEAAGEAYGMSEREYRRILTDTWPSLHSPLITQRQEHQ</sequence>
<dbReference type="Gene3D" id="2.60.120.10">
    <property type="entry name" value="Jelly Rolls"/>
    <property type="match status" value="1"/>
</dbReference>
<dbReference type="InterPro" id="IPR014710">
    <property type="entry name" value="RmlC-like_jellyroll"/>
</dbReference>
<comment type="caution">
    <text evidence="5">The sequence shown here is derived from an EMBL/GenBank/DDBJ whole genome shotgun (WGS) entry which is preliminary data.</text>
</comment>
<reference evidence="5 6" key="1">
    <citation type="submission" date="2019-03" db="EMBL/GenBank/DDBJ databases">
        <title>Rhizobium sp. nov., an bacterium isolated from biocrust in Mu Us Desert.</title>
        <authorList>
            <person name="Lixiong L."/>
        </authorList>
    </citation>
    <scope>NUCLEOTIDE SEQUENCE [LARGE SCALE GENOMIC DNA]</scope>
    <source>
        <strain evidence="5 6">SPY-1</strain>
    </source>
</reference>
<dbReference type="Pfam" id="PF13545">
    <property type="entry name" value="HTH_Crp_2"/>
    <property type="match status" value="1"/>
</dbReference>
<name>A0A4R5UL05_9HYPH</name>
<dbReference type="InterPro" id="IPR018490">
    <property type="entry name" value="cNMP-bd_dom_sf"/>
</dbReference>
<gene>
    <name evidence="5" type="ORF">E2F50_08745</name>
</gene>
<proteinExistence type="predicted"/>
<dbReference type="OrthoDB" id="7506088at2"/>
<dbReference type="GO" id="GO:0006355">
    <property type="term" value="P:regulation of DNA-templated transcription"/>
    <property type="evidence" value="ECO:0007669"/>
    <property type="project" value="InterPro"/>
</dbReference>
<dbReference type="EMBL" id="SMTL01000002">
    <property type="protein sequence ID" value="TDK37611.1"/>
    <property type="molecule type" value="Genomic_DNA"/>
</dbReference>